<comment type="caution">
    <text evidence="1">The sequence shown here is derived from an EMBL/GenBank/DDBJ whole genome shotgun (WGS) entry which is preliminary data.</text>
</comment>
<evidence type="ECO:0000313" key="2">
    <source>
        <dbReference type="Proteomes" id="UP000317043"/>
    </source>
</evidence>
<sequence length="144" mass="15740">MDLIEYRRLLRRILERYTDSAIGKLTAILASVPTTATGLTIVASYEDDGGGSFSVWARLEGPDSYVLNRPIEAHRELFAVLHTEDGLTPPVPAETGGESFNVPDAIADTVADWVASLRDRVPQSRWEWTVDGADGIGTTTPRLL</sequence>
<organism evidence="1 2">
    <name type="scientific">Stackebrandtia endophytica</name>
    <dbReference type="NCBI Taxonomy" id="1496996"/>
    <lineage>
        <taxon>Bacteria</taxon>
        <taxon>Bacillati</taxon>
        <taxon>Actinomycetota</taxon>
        <taxon>Actinomycetes</taxon>
        <taxon>Glycomycetales</taxon>
        <taxon>Glycomycetaceae</taxon>
        <taxon>Stackebrandtia</taxon>
    </lineage>
</organism>
<dbReference type="OrthoDB" id="1440810at2"/>
<protein>
    <submittedName>
        <fullName evidence="1">Uncharacterized protein</fullName>
    </submittedName>
</protein>
<evidence type="ECO:0000313" key="1">
    <source>
        <dbReference type="EMBL" id="TQL75425.1"/>
    </source>
</evidence>
<proteinExistence type="predicted"/>
<keyword evidence="2" id="KW-1185">Reference proteome</keyword>
<dbReference type="RefSeq" id="WP_142035269.1">
    <property type="nucleotide sequence ID" value="NZ_JBHTGS010000001.1"/>
</dbReference>
<name>A0A543ASE0_9ACTN</name>
<dbReference type="InterPro" id="IPR045661">
    <property type="entry name" value="DUF6389"/>
</dbReference>
<dbReference type="InParanoid" id="A0A543ASE0"/>
<dbReference type="EMBL" id="VFOW01000001">
    <property type="protein sequence ID" value="TQL75425.1"/>
    <property type="molecule type" value="Genomic_DNA"/>
</dbReference>
<accession>A0A543ASE0</accession>
<reference evidence="1 2" key="1">
    <citation type="submission" date="2019-06" db="EMBL/GenBank/DDBJ databases">
        <title>Sequencing the genomes of 1000 actinobacteria strains.</title>
        <authorList>
            <person name="Klenk H.-P."/>
        </authorList>
    </citation>
    <scope>NUCLEOTIDE SEQUENCE [LARGE SCALE GENOMIC DNA]</scope>
    <source>
        <strain evidence="1 2">DSM 45928</strain>
    </source>
</reference>
<gene>
    <name evidence="1" type="ORF">FB566_0929</name>
</gene>
<dbReference type="Pfam" id="PF19926">
    <property type="entry name" value="DUF6389"/>
    <property type="match status" value="1"/>
</dbReference>
<dbReference type="Proteomes" id="UP000317043">
    <property type="component" value="Unassembled WGS sequence"/>
</dbReference>
<dbReference type="AlphaFoldDB" id="A0A543ASE0"/>